<name>A0ABW5JCL9_9BACT</name>
<proteinExistence type="predicted"/>
<comment type="subcellular location">
    <subcellularLocation>
        <location evidence="1">Membrane</location>
        <topology evidence="1">Multi-pass membrane protein</topology>
    </subcellularLocation>
</comment>
<dbReference type="Pfam" id="PF05105">
    <property type="entry name" value="Phage_holin_4_1"/>
    <property type="match status" value="1"/>
</dbReference>
<keyword evidence="3 5" id="KW-1133">Transmembrane helix</keyword>
<evidence type="ECO:0000256" key="4">
    <source>
        <dbReference type="ARBA" id="ARBA00023136"/>
    </source>
</evidence>
<evidence type="ECO:0000256" key="1">
    <source>
        <dbReference type="ARBA" id="ARBA00004141"/>
    </source>
</evidence>
<dbReference type="Proteomes" id="UP001597510">
    <property type="component" value="Unassembled WGS sequence"/>
</dbReference>
<keyword evidence="4 5" id="KW-0472">Membrane</keyword>
<organism evidence="6 7">
    <name type="scientific">Emticicia soli</name>
    <dbReference type="NCBI Taxonomy" id="2027878"/>
    <lineage>
        <taxon>Bacteria</taxon>
        <taxon>Pseudomonadati</taxon>
        <taxon>Bacteroidota</taxon>
        <taxon>Cytophagia</taxon>
        <taxon>Cytophagales</taxon>
        <taxon>Leadbetterellaceae</taxon>
        <taxon>Emticicia</taxon>
    </lineage>
</organism>
<evidence type="ECO:0000256" key="3">
    <source>
        <dbReference type="ARBA" id="ARBA00022989"/>
    </source>
</evidence>
<accession>A0ABW5JCL9</accession>
<feature type="transmembrane region" description="Helical" evidence="5">
    <location>
        <begin position="41"/>
        <end position="61"/>
    </location>
</feature>
<keyword evidence="2 5" id="KW-0812">Transmembrane</keyword>
<evidence type="ECO:0000313" key="6">
    <source>
        <dbReference type="EMBL" id="MFD2523320.1"/>
    </source>
</evidence>
<dbReference type="InterPro" id="IPR006480">
    <property type="entry name" value="Phage_holin_4_1"/>
</dbReference>
<keyword evidence="7" id="KW-1185">Reference proteome</keyword>
<sequence length="179" mass="20682">MKEVMFNFKQQIMNHPYMISFFALLATLIKFIVESWQVDGILFILLFLLIGIDTYTGVRLARQTNQYAYKVLREKAIKKVSGYVIFLIALWTFTMMLFVMNIKDGMPFINSYYLNIPMMTTMLFFAGIEFLSIKENISQIFGIRTPTTVINKIDTFVNTGGADVENLFESNTETAVKNQ</sequence>
<dbReference type="EMBL" id="JBHULC010000033">
    <property type="protein sequence ID" value="MFD2523320.1"/>
    <property type="molecule type" value="Genomic_DNA"/>
</dbReference>
<feature type="transmembrane region" description="Helical" evidence="5">
    <location>
        <begin position="12"/>
        <end position="29"/>
    </location>
</feature>
<feature type="transmembrane region" description="Helical" evidence="5">
    <location>
        <begin position="82"/>
        <end position="100"/>
    </location>
</feature>
<evidence type="ECO:0000256" key="2">
    <source>
        <dbReference type="ARBA" id="ARBA00022692"/>
    </source>
</evidence>
<feature type="transmembrane region" description="Helical" evidence="5">
    <location>
        <begin position="112"/>
        <end position="131"/>
    </location>
</feature>
<gene>
    <name evidence="6" type="ORF">ACFSR2_20650</name>
</gene>
<reference evidence="7" key="1">
    <citation type="journal article" date="2019" name="Int. J. Syst. Evol. Microbiol.">
        <title>The Global Catalogue of Microorganisms (GCM) 10K type strain sequencing project: providing services to taxonomists for standard genome sequencing and annotation.</title>
        <authorList>
            <consortium name="The Broad Institute Genomics Platform"/>
            <consortium name="The Broad Institute Genome Sequencing Center for Infectious Disease"/>
            <person name="Wu L."/>
            <person name="Ma J."/>
        </authorList>
    </citation>
    <scope>NUCLEOTIDE SEQUENCE [LARGE SCALE GENOMIC DNA]</scope>
    <source>
        <strain evidence="7">KCTC 52344</strain>
    </source>
</reference>
<protein>
    <submittedName>
        <fullName evidence="6">Phage holin family protein</fullName>
    </submittedName>
</protein>
<comment type="caution">
    <text evidence="6">The sequence shown here is derived from an EMBL/GenBank/DDBJ whole genome shotgun (WGS) entry which is preliminary data.</text>
</comment>
<evidence type="ECO:0000313" key="7">
    <source>
        <dbReference type="Proteomes" id="UP001597510"/>
    </source>
</evidence>
<evidence type="ECO:0000256" key="5">
    <source>
        <dbReference type="SAM" id="Phobius"/>
    </source>
</evidence>